<reference evidence="1" key="1">
    <citation type="submission" date="2021-01" db="EMBL/GenBank/DDBJ databases">
        <title>Modified the classification status of verrucomicrobia.</title>
        <authorList>
            <person name="Feng X."/>
        </authorList>
    </citation>
    <scope>NUCLEOTIDE SEQUENCE</scope>
    <source>
        <strain evidence="1">KCTC 22041</strain>
    </source>
</reference>
<dbReference type="SUPFAM" id="SSF52540">
    <property type="entry name" value="P-loop containing nucleoside triphosphate hydrolases"/>
    <property type="match status" value="1"/>
</dbReference>
<gene>
    <name evidence="1" type="ORF">JIN85_18525</name>
</gene>
<dbReference type="PANTHER" id="PTHR30121">
    <property type="entry name" value="UNCHARACTERIZED PROTEIN YJGR-RELATED"/>
    <property type="match status" value="1"/>
</dbReference>
<dbReference type="EMBL" id="JAENIJ010000047">
    <property type="protein sequence ID" value="MBK1884419.1"/>
    <property type="molecule type" value="Genomic_DNA"/>
</dbReference>
<organism evidence="1 2">
    <name type="scientific">Luteolibacter pohnpeiensis</name>
    <dbReference type="NCBI Taxonomy" id="454153"/>
    <lineage>
        <taxon>Bacteria</taxon>
        <taxon>Pseudomonadati</taxon>
        <taxon>Verrucomicrobiota</taxon>
        <taxon>Verrucomicrobiia</taxon>
        <taxon>Verrucomicrobiales</taxon>
        <taxon>Verrucomicrobiaceae</taxon>
        <taxon>Luteolibacter</taxon>
    </lineage>
</organism>
<comment type="caution">
    <text evidence="1">The sequence shown here is derived from an EMBL/GenBank/DDBJ whole genome shotgun (WGS) entry which is preliminary data.</text>
</comment>
<dbReference type="RefSeq" id="WP_200273587.1">
    <property type="nucleotide sequence ID" value="NZ_JAENIJ010000047.1"/>
</dbReference>
<dbReference type="InterPro" id="IPR027417">
    <property type="entry name" value="P-loop_NTPase"/>
</dbReference>
<accession>A0A934VYD5</accession>
<keyword evidence="2" id="KW-1185">Reference proteome</keyword>
<dbReference type="Proteomes" id="UP000603141">
    <property type="component" value="Unassembled WGS sequence"/>
</dbReference>
<name>A0A934VYD5_9BACT</name>
<dbReference type="AlphaFoldDB" id="A0A934VYD5"/>
<sequence>MINLTDGFVSHGQIVWCPNRSQVFVSRLLEVSAPSLETASVEYCNQLEIEISVILHMLPDEVLMQAVWMQDLDHGPLLKKYYKDTLDFAKQPWVERERNAIFVEQMERDQRGELRGERLLISLRMPLGCGSGEVTDELLTASHHGFDLWISEIKGAIGRIGGIAEEPDENRLFQIIRKYVDPVADLDPYAQNDPSGLSLCDTLPGDFVGEEGLGFYCGGLHHGFVALSVLPQATYSGIIAQILNVPFRNYGLTLNIRSLDPAKELEETESKKSKLERALRSGRNTRLEHSISALRNRIQSLASGEAHPVKIQMIVRAHDANAELLRSKLIAVRNAIGRMQGAAGVEIALPTTARNLFLAGMPGAPIVEEAFWHKVDDVVAANLIPLTGDAGRSLEQAQAIFQTSRGGLFGVRIFGGKEGHEYPRHAFVTGMTGSGKSAFLISLLTQSNPFVDYTVIIDDGLSYASFVSVTTGGKVRPLILGVGCNETLNYWDTGGLPSEGRHVADIVAVLHLMAGYKSDEDADRLREALLESFVVRFRAEWAEKWLGSEGGRKASIRQLLRALIRFAEENSLNGDLAEKYSRFHAWAVQNPIESQAFVDEMPPEDEDLDENLLIALSFARMSPEDMPTHTCFHDWLKKETSSQSSHESEVQMLITLLGSWRSDHGAKGALLDGINTVDLSAPCVHLELGKLGETDEALKALVSYVISSKVRNEITKRPRSQKKRIVIEELGAFIKLKGGERMVRDFYERMRKNNAWVVSVCQQVSSLPESMARSILGNTRLAFLFRQKEQRDLDALQRAFHLPGNAIDAIRRFGEPTVEYGAPFLCWEGLNEHDRVTFATNRATPEMLYVSASSGEHFEQRAMALSKYEDVLEGVIAEARKS</sequence>
<dbReference type="PANTHER" id="PTHR30121:SF11">
    <property type="entry name" value="AAA+ ATPASE DOMAIN-CONTAINING PROTEIN"/>
    <property type="match status" value="1"/>
</dbReference>
<protein>
    <recommendedName>
        <fullName evidence="3">TraG P-loop domain-containing protein</fullName>
    </recommendedName>
</protein>
<evidence type="ECO:0000313" key="2">
    <source>
        <dbReference type="Proteomes" id="UP000603141"/>
    </source>
</evidence>
<dbReference type="Gene3D" id="1.10.8.730">
    <property type="match status" value="1"/>
</dbReference>
<dbReference type="CDD" id="cd00882">
    <property type="entry name" value="Ras_like_GTPase"/>
    <property type="match status" value="1"/>
</dbReference>
<evidence type="ECO:0008006" key="3">
    <source>
        <dbReference type="Google" id="ProtNLM"/>
    </source>
</evidence>
<evidence type="ECO:0000313" key="1">
    <source>
        <dbReference type="EMBL" id="MBK1884419.1"/>
    </source>
</evidence>
<dbReference type="InterPro" id="IPR051162">
    <property type="entry name" value="T4SS_component"/>
</dbReference>
<dbReference type="Gene3D" id="3.40.50.300">
    <property type="entry name" value="P-loop containing nucleotide triphosphate hydrolases"/>
    <property type="match status" value="1"/>
</dbReference>
<proteinExistence type="predicted"/>